<feature type="signal peptide" evidence="15">
    <location>
        <begin position="1"/>
        <end position="25"/>
    </location>
</feature>
<dbReference type="InterPro" id="IPR001128">
    <property type="entry name" value="Cyt_P450"/>
</dbReference>
<dbReference type="FunFam" id="1.10.630.10:FF:000299">
    <property type="entry name" value="Cytochrome P450 2C9"/>
    <property type="match status" value="1"/>
</dbReference>
<evidence type="ECO:0000256" key="7">
    <source>
        <dbReference type="ARBA" id="ARBA00022723"/>
    </source>
</evidence>
<dbReference type="InterPro" id="IPR017972">
    <property type="entry name" value="Cyt_P450_CS"/>
</dbReference>
<keyword evidence="12" id="KW-0503">Monooxygenase</keyword>
<comment type="subcellular location">
    <subcellularLocation>
        <location evidence="3">Endoplasmic reticulum membrane</location>
        <topology evidence="3">Peripheral membrane protein</topology>
    </subcellularLocation>
    <subcellularLocation>
        <location evidence="2">Microsome membrane</location>
        <topology evidence="2">Peripheral membrane protein</topology>
    </subcellularLocation>
</comment>
<evidence type="ECO:0000256" key="6">
    <source>
        <dbReference type="ARBA" id="ARBA00022617"/>
    </source>
</evidence>
<dbReference type="OrthoDB" id="1103324at2759"/>
<keyword evidence="11 14" id="KW-0408">Iron</keyword>
<proteinExistence type="inferred from homology"/>
<dbReference type="CDD" id="cd20665">
    <property type="entry name" value="CYP2C-like"/>
    <property type="match status" value="2"/>
</dbReference>
<sequence length="960" mass="109198">MDPVLVLVFTVSCLLLLSLWRQSSGRGKLPPGPTPLPIIGNILQIDVKDISKSLNKFSKVYGPVFTLYFGMKPSVVLHGYEAMKEALVDLGEEFSGRGSFPVSEKVNKGLGILFSNGMKWKEIRRFSIMTLRNFGMGKRSIEDRVQEEAQCLVEELRKTKGSPCDPTFILGCAPCNVICSIIFQKRFDYKDETFLNLMEKFNENIRLLSTPWIQVCNTFPAIIDYFPGSHNQVLKNFFYVKNYVLEKVKEHQKTLDVDNPRDFIDCFLIKMEQEKHNPKSEFTIESLVATVTDMFGAGTETTSTTLRYGLLLLMKHADITAKVQEEIEHVVGRNRSPCMQDRSHMPYTDAVVHEIQRYIDLIPMNLPHSLTCDVKFRNYFIPKGTTVITSLTSMLHDDKEFPNPEKFDPGHFLDENGNFKKSDYFVPFSIGKRMCAGEGLARMELFLFFTTILQNFNLKPLVDVKDIDTTPITNGFGHVPPLYQARFIPLAASIIKALDCKLTGVSLRREGAMDPVLVLVLTVSCLLLLSLWRQSSGRGKLPPGPTPLPFVGNILQIDVKDIGKSFTNFSKVYGPVFTLYFGTKPSVVVHGYEAVKEVLDDLGEEFSGRGSSPVVDRMNNGLGVIFSNGTTWKELRRFSLMTLRNFGMGKRSIEDRIQEEAQCLVEELRKTNGSLCDPTFILSCAPSNVICSVIFHNRFDYKDENFLNLMEKFNENFKIFNSPWMQKALKNFAEIKSYVLKRVKEHEETLDINNPRDFIDCFLIKMEQEKNKPHSEFTTESLLATVTDLFVAGSETTSTTLRYGLLLLLKHTEVTAKVQDEIDHVIGRHRSPCMQDRTRMPYTDATVHEIQRYVNLIPNNVPHAATYDKEFPNAKIFDPGHFLDEKGNFKKSDYFMPFSTGKRMCVGEALARMELFLLLTTIVQNFNLKSLVDTKEIDTTPLANTFGHVPPSYQLCFIPR</sequence>
<evidence type="ECO:0000256" key="12">
    <source>
        <dbReference type="ARBA" id="ARBA00023033"/>
    </source>
</evidence>
<dbReference type="FunFam" id="1.10.630.10:FF:000238">
    <property type="entry name" value="Cytochrome P450 2A6"/>
    <property type="match status" value="1"/>
</dbReference>
<gene>
    <name evidence="16" type="ORF">A6R68_21396</name>
</gene>
<evidence type="ECO:0000313" key="16">
    <source>
        <dbReference type="EMBL" id="OBS80400.1"/>
    </source>
</evidence>
<dbReference type="Gene3D" id="1.10.630.10">
    <property type="entry name" value="Cytochrome P450"/>
    <property type="match status" value="2"/>
</dbReference>
<evidence type="ECO:0000256" key="1">
    <source>
        <dbReference type="ARBA" id="ARBA00001971"/>
    </source>
</evidence>
<evidence type="ECO:0000256" key="9">
    <source>
        <dbReference type="ARBA" id="ARBA00022848"/>
    </source>
</evidence>
<keyword evidence="6 14" id="KW-0349">Heme</keyword>
<feature type="binding site" description="axial binding residue" evidence="14">
    <location>
        <position position="435"/>
    </location>
    <ligand>
        <name>heme</name>
        <dbReference type="ChEBI" id="CHEBI:30413"/>
    </ligand>
    <ligandPart>
        <name>Fe</name>
        <dbReference type="ChEBI" id="CHEBI:18248"/>
    </ligandPart>
</feature>
<dbReference type="GO" id="GO:0016712">
    <property type="term" value="F:oxidoreductase activity, acting on paired donors, with incorporation or reduction of molecular oxygen, reduced flavin or flavoprotein as one donor, and incorporation of one atom of oxygen"/>
    <property type="evidence" value="ECO:0007669"/>
    <property type="project" value="UniProtKB-EC"/>
</dbReference>
<dbReference type="GO" id="GO:0006805">
    <property type="term" value="P:xenobiotic metabolic process"/>
    <property type="evidence" value="ECO:0007669"/>
    <property type="project" value="TreeGrafter"/>
</dbReference>
<keyword evidence="15" id="KW-0732">Signal</keyword>
<dbReference type="InterPro" id="IPR002401">
    <property type="entry name" value="Cyt_P450_E_grp-I"/>
</dbReference>
<dbReference type="SUPFAM" id="SSF48264">
    <property type="entry name" value="Cytochrome P450"/>
    <property type="match status" value="2"/>
</dbReference>
<dbReference type="EC" id="1.14.14.1" evidence="5"/>
<evidence type="ECO:0000256" key="10">
    <source>
        <dbReference type="ARBA" id="ARBA00023002"/>
    </source>
</evidence>
<evidence type="ECO:0000256" key="13">
    <source>
        <dbReference type="ARBA" id="ARBA00023136"/>
    </source>
</evidence>
<dbReference type="AlphaFoldDB" id="A0A1A6HQX3"/>
<dbReference type="PANTHER" id="PTHR24300:SF400">
    <property type="entry name" value="CYTOCHROME P450 2C9"/>
    <property type="match status" value="1"/>
</dbReference>
<dbReference type="PRINTS" id="PR00385">
    <property type="entry name" value="P450"/>
</dbReference>
<keyword evidence="7 14" id="KW-0479">Metal-binding</keyword>
<organism evidence="16 17">
    <name type="scientific">Neotoma lepida</name>
    <name type="common">Desert woodrat</name>
    <dbReference type="NCBI Taxonomy" id="56216"/>
    <lineage>
        <taxon>Eukaryota</taxon>
        <taxon>Metazoa</taxon>
        <taxon>Chordata</taxon>
        <taxon>Craniata</taxon>
        <taxon>Vertebrata</taxon>
        <taxon>Euteleostomi</taxon>
        <taxon>Mammalia</taxon>
        <taxon>Eutheria</taxon>
        <taxon>Euarchontoglires</taxon>
        <taxon>Glires</taxon>
        <taxon>Rodentia</taxon>
        <taxon>Myomorpha</taxon>
        <taxon>Muroidea</taxon>
        <taxon>Cricetidae</taxon>
        <taxon>Neotominae</taxon>
        <taxon>Neotoma</taxon>
    </lineage>
</organism>
<evidence type="ECO:0000256" key="8">
    <source>
        <dbReference type="ARBA" id="ARBA00022824"/>
    </source>
</evidence>
<evidence type="ECO:0000313" key="17">
    <source>
        <dbReference type="Proteomes" id="UP000092124"/>
    </source>
</evidence>
<comment type="similarity">
    <text evidence="4">Belongs to the cytochrome P450 family.</text>
</comment>
<evidence type="ECO:0000256" key="2">
    <source>
        <dbReference type="ARBA" id="ARBA00004174"/>
    </source>
</evidence>
<keyword evidence="8" id="KW-0256">Endoplasmic reticulum</keyword>
<comment type="caution">
    <text evidence="16">The sequence shown here is derived from an EMBL/GenBank/DDBJ whole genome shotgun (WGS) entry which is preliminary data.</text>
</comment>
<dbReference type="GO" id="GO:0020037">
    <property type="term" value="F:heme binding"/>
    <property type="evidence" value="ECO:0007669"/>
    <property type="project" value="InterPro"/>
</dbReference>
<comment type="cofactor">
    <cofactor evidence="1 14">
        <name>heme</name>
        <dbReference type="ChEBI" id="CHEBI:30413"/>
    </cofactor>
</comment>
<keyword evidence="10" id="KW-0560">Oxidoreductase</keyword>
<keyword evidence="13" id="KW-0472">Membrane</keyword>
<dbReference type="GO" id="GO:0006082">
    <property type="term" value="P:organic acid metabolic process"/>
    <property type="evidence" value="ECO:0007669"/>
    <property type="project" value="TreeGrafter"/>
</dbReference>
<evidence type="ECO:0000256" key="11">
    <source>
        <dbReference type="ARBA" id="ARBA00023004"/>
    </source>
</evidence>
<feature type="chain" id="PRO_5008346567" description="unspecific monooxygenase" evidence="15">
    <location>
        <begin position="26"/>
        <end position="960"/>
    </location>
</feature>
<dbReference type="PANTHER" id="PTHR24300">
    <property type="entry name" value="CYTOCHROME P450 508A4-RELATED"/>
    <property type="match status" value="1"/>
</dbReference>
<evidence type="ECO:0000256" key="4">
    <source>
        <dbReference type="ARBA" id="ARBA00010617"/>
    </source>
</evidence>
<evidence type="ECO:0000256" key="14">
    <source>
        <dbReference type="PIRSR" id="PIRSR602401-1"/>
    </source>
</evidence>
<dbReference type="GO" id="GO:0005506">
    <property type="term" value="F:iron ion binding"/>
    <property type="evidence" value="ECO:0007669"/>
    <property type="project" value="InterPro"/>
</dbReference>
<evidence type="ECO:0000256" key="5">
    <source>
        <dbReference type="ARBA" id="ARBA00012109"/>
    </source>
</evidence>
<evidence type="ECO:0000256" key="15">
    <source>
        <dbReference type="SAM" id="SignalP"/>
    </source>
</evidence>
<dbReference type="InterPro" id="IPR036396">
    <property type="entry name" value="Cyt_P450_sf"/>
</dbReference>
<dbReference type="InterPro" id="IPR050182">
    <property type="entry name" value="Cytochrome_P450_fam2"/>
</dbReference>
<dbReference type="GO" id="GO:0005789">
    <property type="term" value="C:endoplasmic reticulum membrane"/>
    <property type="evidence" value="ECO:0007669"/>
    <property type="project" value="UniProtKB-SubCell"/>
</dbReference>
<dbReference type="Pfam" id="PF00067">
    <property type="entry name" value="p450"/>
    <property type="match status" value="2"/>
</dbReference>
<reference evidence="16 17" key="1">
    <citation type="submission" date="2016-06" db="EMBL/GenBank/DDBJ databases">
        <title>The Draft Genome Sequence and Annotation of the Desert Woodrat Neotoma lepida.</title>
        <authorList>
            <person name="Campbell M."/>
            <person name="Oakeson K.F."/>
            <person name="Yandell M."/>
            <person name="Halpert J.R."/>
            <person name="Dearing D."/>
        </authorList>
    </citation>
    <scope>NUCLEOTIDE SEQUENCE [LARGE SCALE GENOMIC DNA]</scope>
    <source>
        <strain evidence="16">417</strain>
        <tissue evidence="16">Liver</tissue>
    </source>
</reference>
<accession>A0A1A6HQX3</accession>
<keyword evidence="9" id="KW-0492">Microsome</keyword>
<dbReference type="PRINTS" id="PR00463">
    <property type="entry name" value="EP450I"/>
</dbReference>
<dbReference type="PROSITE" id="PS00086">
    <property type="entry name" value="CYTOCHROME_P450"/>
    <property type="match status" value="2"/>
</dbReference>
<dbReference type="EMBL" id="LZPO01017371">
    <property type="protein sequence ID" value="OBS80400.1"/>
    <property type="molecule type" value="Genomic_DNA"/>
</dbReference>
<dbReference type="Proteomes" id="UP000092124">
    <property type="component" value="Unassembled WGS sequence"/>
</dbReference>
<name>A0A1A6HQX3_NEOLE</name>
<evidence type="ECO:0000256" key="3">
    <source>
        <dbReference type="ARBA" id="ARBA00004406"/>
    </source>
</evidence>
<protein>
    <recommendedName>
        <fullName evidence="5">unspecific monooxygenase</fullName>
        <ecNumber evidence="5">1.14.14.1</ecNumber>
    </recommendedName>
</protein>
<keyword evidence="17" id="KW-1185">Reference proteome</keyword>
<dbReference type="STRING" id="56216.A0A1A6HQX3"/>